<name>A0A6N3B8K0_9ACTN</name>
<evidence type="ECO:0000313" key="1">
    <source>
        <dbReference type="EMBL" id="VYT96402.1"/>
    </source>
</evidence>
<proteinExistence type="predicted"/>
<sequence>MDNRKIEQNAVNAVKHAFGNVACVYAYIDENDKTECTDGHLQVYSSSSFTIETVEGQLPLQVKGTTSKRKSDRPKRQVRVSDLKHYLNIAGGCIYFYVYCGSEARSAEVFYRLLLPYDLKKILADIPEQQERISLRFDRLPSDAAELTRLVRRAVKDRAKQRAVAGIALKTIEEFKDAGLCFDECEFGIELLEGESPASLAPYRNGLYIYGKSPWGELYPLNKLENIVGVAIGSRHDVSSGDVSLNAVVMAGENENGEHVFFRGFDICLSTNTITLSETGTLVERMEELALMRALMQTGTLSIDGSGFARGCKLSGGDLDALESRLQSLEIIKRVVDALHYKPELDISALTTQDLRNIETIYKGLVENAPLHYKDRQNGFGYINLGNHPIKLVFYQVSEDMYRMVDGLRLDDLTVSVFFRGEGDAPVVVAPLFVQTMQDYMRLANIDAEVFAATLKQYPVTEVSSAYVNDKMLEMLSAYDQDACCKEELLKCCEMTVDALEAFADREATLINRYQIAARKRDLTSEEKSELMAIQLNSDSALSKACAAALRGDSDMASALRASLDEEARTTLGSWPIGRFFA</sequence>
<reference evidence="1" key="1">
    <citation type="submission" date="2019-11" db="EMBL/GenBank/DDBJ databases">
        <authorList>
            <person name="Feng L."/>
        </authorList>
    </citation>
    <scope>NUCLEOTIDE SEQUENCE</scope>
    <source>
        <strain evidence="1">CaerofaciensLFYP39</strain>
    </source>
</reference>
<gene>
    <name evidence="1" type="ORF">CALFYP39_01064</name>
</gene>
<dbReference type="AlphaFoldDB" id="A0A6N3B8K0"/>
<dbReference type="RefSeq" id="WP_156598656.1">
    <property type="nucleotide sequence ID" value="NZ_CACRTW010000016.1"/>
</dbReference>
<organism evidence="1">
    <name type="scientific">Collinsella aerofaciens</name>
    <dbReference type="NCBI Taxonomy" id="74426"/>
    <lineage>
        <taxon>Bacteria</taxon>
        <taxon>Bacillati</taxon>
        <taxon>Actinomycetota</taxon>
        <taxon>Coriobacteriia</taxon>
        <taxon>Coriobacteriales</taxon>
        <taxon>Coriobacteriaceae</taxon>
        <taxon>Collinsella</taxon>
    </lineage>
</organism>
<protein>
    <submittedName>
        <fullName evidence="1">Uncharacterized protein</fullName>
    </submittedName>
</protein>
<accession>A0A6N3B8K0</accession>
<dbReference type="EMBL" id="CACRTW010000016">
    <property type="protein sequence ID" value="VYT96402.1"/>
    <property type="molecule type" value="Genomic_DNA"/>
</dbReference>